<dbReference type="RefSeq" id="WP_354613769.1">
    <property type="nucleotide sequence ID" value="NZ_JBEXAE010000001.1"/>
</dbReference>
<accession>A0ABV2SSX4</accession>
<evidence type="ECO:0000256" key="2">
    <source>
        <dbReference type="SAM" id="Phobius"/>
    </source>
</evidence>
<feature type="transmembrane region" description="Helical" evidence="2">
    <location>
        <begin position="60"/>
        <end position="78"/>
    </location>
</feature>
<keyword evidence="2" id="KW-0812">Transmembrane</keyword>
<feature type="transmembrane region" description="Helical" evidence="2">
    <location>
        <begin position="303"/>
        <end position="323"/>
    </location>
</feature>
<name>A0ABV2SSX4_9FLAO</name>
<dbReference type="EMBL" id="JBEXAE010000001">
    <property type="protein sequence ID" value="MET6989399.1"/>
    <property type="molecule type" value="Genomic_DNA"/>
</dbReference>
<comment type="caution">
    <text evidence="3">The sequence shown here is derived from an EMBL/GenBank/DDBJ whole genome shotgun (WGS) entry which is preliminary data.</text>
</comment>
<feature type="transmembrane region" description="Helical" evidence="2">
    <location>
        <begin position="205"/>
        <end position="225"/>
    </location>
</feature>
<protein>
    <submittedName>
        <fullName evidence="3">Permease</fullName>
    </submittedName>
</protein>
<evidence type="ECO:0000313" key="3">
    <source>
        <dbReference type="EMBL" id="MET6989399.1"/>
    </source>
</evidence>
<keyword evidence="1" id="KW-0813">Transport</keyword>
<proteinExistence type="predicted"/>
<feature type="transmembrane region" description="Helical" evidence="2">
    <location>
        <begin position="171"/>
        <end position="193"/>
    </location>
</feature>
<feature type="transmembrane region" description="Helical" evidence="2">
    <location>
        <begin position="99"/>
        <end position="119"/>
    </location>
</feature>
<keyword evidence="2" id="KW-0472">Membrane</keyword>
<keyword evidence="2" id="KW-1133">Transmembrane helix</keyword>
<dbReference type="PANTHER" id="PTHR36838">
    <property type="entry name" value="AUXIN EFFLUX CARRIER FAMILY PROTEIN"/>
    <property type="match status" value="1"/>
</dbReference>
<evidence type="ECO:0000313" key="4">
    <source>
        <dbReference type="Proteomes" id="UP001549799"/>
    </source>
</evidence>
<sequence length="380" mass="42266">MDINLQKTLVFISFIGIGLLLKVKFNSKEELNGLKKIILNLALPATIFIALMSVEIEGKMILLPLLALALNIFLFYGFPYLLPFTGVIKDTAEYRTARLLIPSLAPGLSCFPFVMEYLGEDYLAKAAIADLGNKIFVLLILYMVAMKWYYHKRNTTAIEKGTKIKSLVMTMISEPVNIFITIALLLVFLGISFESLPFFLSETLSRLSFIMTPLVLLFIGLAVHIKKKQFSKLISLMLLRAGVVALFCGMIASIAKITPSNDLLLLLSFGLSACSFWPFAHISAVDSLEKKIAIGKKTFNPNFGINILALSFPFSTIIILVILSSGNTFASIGAIFLLGIGLLFFGFAPFLYKIARITRRRAIKEKIEWIQYKTAKSESV</sequence>
<organism evidence="3 4">
    <name type="scientific">Sediminicola arcticus</name>
    <dbReference type="NCBI Taxonomy" id="1574308"/>
    <lineage>
        <taxon>Bacteria</taxon>
        <taxon>Pseudomonadati</taxon>
        <taxon>Bacteroidota</taxon>
        <taxon>Flavobacteriia</taxon>
        <taxon>Flavobacteriales</taxon>
        <taxon>Flavobacteriaceae</taxon>
        <taxon>Sediminicola</taxon>
    </lineage>
</organism>
<reference evidence="3 4" key="1">
    <citation type="submission" date="2024-07" db="EMBL/GenBank/DDBJ databases">
        <title>The genome sequence of type strain Sediminicola arcticus GDMCC 1.2805.</title>
        <authorList>
            <person name="Liu Y."/>
        </authorList>
    </citation>
    <scope>NUCLEOTIDE SEQUENCE [LARGE SCALE GENOMIC DNA]</scope>
    <source>
        <strain evidence="3 4">GDMCC 1.2805</strain>
    </source>
</reference>
<feature type="transmembrane region" description="Helical" evidence="2">
    <location>
        <begin position="37"/>
        <end position="54"/>
    </location>
</feature>
<keyword evidence="4" id="KW-1185">Reference proteome</keyword>
<evidence type="ECO:0000256" key="1">
    <source>
        <dbReference type="ARBA" id="ARBA00022448"/>
    </source>
</evidence>
<feature type="transmembrane region" description="Helical" evidence="2">
    <location>
        <begin position="237"/>
        <end position="257"/>
    </location>
</feature>
<feature type="transmembrane region" description="Helical" evidence="2">
    <location>
        <begin position="263"/>
        <end position="282"/>
    </location>
</feature>
<dbReference type="Proteomes" id="UP001549799">
    <property type="component" value="Unassembled WGS sequence"/>
</dbReference>
<feature type="transmembrane region" description="Helical" evidence="2">
    <location>
        <begin position="329"/>
        <end position="352"/>
    </location>
</feature>
<feature type="transmembrane region" description="Helical" evidence="2">
    <location>
        <begin position="131"/>
        <end position="150"/>
    </location>
</feature>
<gene>
    <name evidence="3" type="ORF">ABXZ36_01910</name>
</gene>
<dbReference type="PANTHER" id="PTHR36838:SF3">
    <property type="entry name" value="TRANSPORTER AUXIN EFFLUX CARRIER EC FAMILY"/>
    <property type="match status" value="1"/>
</dbReference>